<dbReference type="InterPro" id="IPR000237">
    <property type="entry name" value="GRIP_dom"/>
</dbReference>
<feature type="coiled-coil region" evidence="6">
    <location>
        <begin position="282"/>
        <end position="351"/>
    </location>
</feature>
<evidence type="ECO:0000256" key="1">
    <source>
        <dbReference type="ARBA" id="ARBA00004184"/>
    </source>
</evidence>
<dbReference type="PROSITE" id="PS50913">
    <property type="entry name" value="GRIP"/>
    <property type="match status" value="1"/>
</dbReference>
<dbReference type="AlphaFoldDB" id="A0A812CPN0"/>
<feature type="coiled-coil region" evidence="6">
    <location>
        <begin position="415"/>
        <end position="526"/>
    </location>
</feature>
<dbReference type="PANTHER" id="PTHR23157">
    <property type="entry name" value="GRIP AND COILED-COIL DOMAIN-CONTAINING PROTEIN 1"/>
    <property type="match status" value="1"/>
</dbReference>
<dbReference type="Pfam" id="PF01465">
    <property type="entry name" value="GRIP"/>
    <property type="match status" value="1"/>
</dbReference>
<dbReference type="PANTHER" id="PTHR23157:SF25">
    <property type="entry name" value="GRIP AND COILED-COIL DOMAIN-CONTAINING PROTEIN 1"/>
    <property type="match status" value="1"/>
</dbReference>
<dbReference type="Proteomes" id="UP000597762">
    <property type="component" value="Unassembled WGS sequence"/>
</dbReference>
<accession>A0A812CPN0</accession>
<keyword evidence="4 6" id="KW-0175">Coiled coil</keyword>
<keyword evidence="3" id="KW-0963">Cytoplasm</keyword>
<evidence type="ECO:0000313" key="9">
    <source>
        <dbReference type="EMBL" id="CAE1281073.1"/>
    </source>
</evidence>
<evidence type="ECO:0000256" key="7">
    <source>
        <dbReference type="SAM" id="MobiDB-lite"/>
    </source>
</evidence>
<evidence type="ECO:0000256" key="6">
    <source>
        <dbReference type="SAM" id="Coils"/>
    </source>
</evidence>
<feature type="coiled-coil region" evidence="6">
    <location>
        <begin position="105"/>
        <end position="252"/>
    </location>
</feature>
<evidence type="ECO:0000256" key="3">
    <source>
        <dbReference type="ARBA" id="ARBA00022490"/>
    </source>
</evidence>
<organism evidence="9 10">
    <name type="scientific">Acanthosepion pharaonis</name>
    <name type="common">Pharaoh cuttlefish</name>
    <name type="synonym">Sepia pharaonis</name>
    <dbReference type="NCBI Taxonomy" id="158019"/>
    <lineage>
        <taxon>Eukaryota</taxon>
        <taxon>Metazoa</taxon>
        <taxon>Spiralia</taxon>
        <taxon>Lophotrochozoa</taxon>
        <taxon>Mollusca</taxon>
        <taxon>Cephalopoda</taxon>
        <taxon>Coleoidea</taxon>
        <taxon>Decapodiformes</taxon>
        <taxon>Sepiida</taxon>
        <taxon>Sepiina</taxon>
        <taxon>Sepiidae</taxon>
        <taxon>Acanthosepion</taxon>
    </lineage>
</organism>
<evidence type="ECO:0000256" key="4">
    <source>
        <dbReference type="ARBA" id="ARBA00023054"/>
    </source>
</evidence>
<protein>
    <submittedName>
        <fullName evidence="9">GCC1</fullName>
    </submittedName>
</protein>
<name>A0A812CPN0_ACAPH</name>
<evidence type="ECO:0000313" key="10">
    <source>
        <dbReference type="Proteomes" id="UP000597762"/>
    </source>
</evidence>
<dbReference type="SMART" id="SM00755">
    <property type="entry name" value="Grip"/>
    <property type="match status" value="1"/>
</dbReference>
<reference evidence="9" key="1">
    <citation type="submission" date="2021-01" db="EMBL/GenBank/DDBJ databases">
        <authorList>
            <person name="Li R."/>
            <person name="Bekaert M."/>
        </authorList>
    </citation>
    <scope>NUCLEOTIDE SEQUENCE</scope>
    <source>
        <strain evidence="9">Farmed</strain>
    </source>
</reference>
<dbReference type="EMBL" id="CAHIKZ030002097">
    <property type="protein sequence ID" value="CAE1281073.1"/>
    <property type="molecule type" value="Genomic_DNA"/>
</dbReference>
<evidence type="ECO:0000256" key="2">
    <source>
        <dbReference type="ARBA" id="ARBA00004496"/>
    </source>
</evidence>
<dbReference type="GO" id="GO:0005794">
    <property type="term" value="C:Golgi apparatus"/>
    <property type="evidence" value="ECO:0007669"/>
    <property type="project" value="TreeGrafter"/>
</dbReference>
<comment type="subcellular location">
    <subcellularLocation>
        <location evidence="2">Cytoplasm</location>
    </subcellularLocation>
    <subcellularLocation>
        <location evidence="1">Endomembrane system</location>
        <topology evidence="1">Peripheral membrane protein</topology>
    </subcellularLocation>
</comment>
<proteinExistence type="predicted"/>
<dbReference type="OrthoDB" id="9898580at2759"/>
<evidence type="ECO:0000256" key="5">
    <source>
        <dbReference type="ARBA" id="ARBA00023136"/>
    </source>
</evidence>
<feature type="region of interest" description="Disordered" evidence="7">
    <location>
        <begin position="552"/>
        <end position="583"/>
    </location>
</feature>
<dbReference type="Gene3D" id="1.10.220.60">
    <property type="entry name" value="GRIP domain"/>
    <property type="match status" value="1"/>
</dbReference>
<evidence type="ECO:0000259" key="8">
    <source>
        <dbReference type="PROSITE" id="PS50913"/>
    </source>
</evidence>
<keyword evidence="10" id="KW-1185">Reference proteome</keyword>
<dbReference type="InterPro" id="IPR051952">
    <property type="entry name" value="Golgi-autophagy_related"/>
</dbReference>
<gene>
    <name evidence="9" type="ORF">SPHA_42673</name>
</gene>
<feature type="compositionally biased region" description="Polar residues" evidence="7">
    <location>
        <begin position="58"/>
        <end position="67"/>
    </location>
</feature>
<feature type="domain" description="GRIP" evidence="8">
    <location>
        <begin position="662"/>
        <end position="712"/>
    </location>
</feature>
<feature type="compositionally biased region" description="Polar residues" evidence="7">
    <location>
        <begin position="558"/>
        <end position="569"/>
    </location>
</feature>
<keyword evidence="5" id="KW-0472">Membrane</keyword>
<sequence length="717" mass="83414">MDRTSRSELLKIVESQKEKIQRYEARLRDIVSAYKGLLKEKEALEASFQCLTNSKQQANKKLSSASVDNGDKDNDQEKSDKEKCGFSDPLQVNSEDDCTESEDRVATLTSSLATLTNEKTRLESNYLAEKKLLKQEYEDLQKKLEEKEEISLKKQEEQEKCINELKQKLRAQQLEREQEQTDHAFMLRELQKLVNDGRTAREDLEYQLELTQSSLQAKEKATSQSEQYEKRIHDLSNELKVLRNRLKAAEEKANQPSPLLLQLQMEMGSLKSQYQTQVCQEQQRANEAEENLNTMAEQSEERVSGLEAKLSELSEVVGNYERLRLQDQQAIQRLKERVAQLDTENMALVQAARTPDIKKDLDENDSDTNLDIQALVTKIGKLKKLLKLALHQKTERTYELEGVFYSDLTAECSLCKKYEHELSTLKEEYERYKIRAQAILKSKSLKENTSQDEVLREQMNELREKIKSMHVQHDNEMQKNLDKIDSLHKVVSSLQEKHKAERNQMISEHQHQLSELEGELKKQRKRTVSMLIEKDQEIESLRSLANLPSYDNDFYSESKPTTESAQTRVSPERSDENTSLDEEQTVNLLLKNTPSGPGDMPLLHFAQETARKEVEISSLRCKKYQLETALRELQHAALTKEQRMSEELIRLEELVHKQKRDKSREGANLEYLKNVIYKFLICTDSAGRQKMLNAIVTILEFSPKERDKVQTFWKSRW</sequence>
<comment type="caution">
    <text evidence="9">The sequence shown here is derived from an EMBL/GenBank/DDBJ whole genome shotgun (WGS) entry which is preliminary data.</text>
</comment>
<feature type="region of interest" description="Disordered" evidence="7">
    <location>
        <begin position="58"/>
        <end position="102"/>
    </location>
</feature>
<feature type="compositionally biased region" description="Basic and acidic residues" evidence="7">
    <location>
        <begin position="69"/>
        <end position="85"/>
    </location>
</feature>